<dbReference type="Pfam" id="PF13596">
    <property type="entry name" value="PAS_10"/>
    <property type="match status" value="1"/>
</dbReference>
<evidence type="ECO:0000313" key="5">
    <source>
        <dbReference type="Proteomes" id="UP000309872"/>
    </source>
</evidence>
<dbReference type="AlphaFoldDB" id="A0A4V5LYL9"/>
<proteinExistence type="predicted"/>
<name>A0A4V5LYL9_9SPHI</name>
<dbReference type="RefSeq" id="WP_136820426.1">
    <property type="nucleotide sequence ID" value="NZ_BMJX01000002.1"/>
</dbReference>
<dbReference type="EMBL" id="SUKA01000002">
    <property type="protein sequence ID" value="TJY67079.1"/>
    <property type="molecule type" value="Genomic_DNA"/>
</dbReference>
<comment type="caution">
    <text evidence="4">The sequence shown here is derived from an EMBL/GenBank/DDBJ whole genome shotgun (WGS) entry which is preliminary data.</text>
</comment>
<dbReference type="Gene3D" id="1.10.287.130">
    <property type="match status" value="1"/>
</dbReference>
<reference evidence="4 5" key="1">
    <citation type="submission" date="2019-04" db="EMBL/GenBank/DDBJ databases">
        <title>Sphingobacterium olei sp. nov., isolated from oil-contaminated soil.</title>
        <authorList>
            <person name="Liu B."/>
        </authorList>
    </citation>
    <scope>NUCLEOTIDE SEQUENCE [LARGE SCALE GENOMIC DNA]</scope>
    <source>
        <strain evidence="4 5">Y3L14</strain>
    </source>
</reference>
<dbReference type="SUPFAM" id="SSF47384">
    <property type="entry name" value="Homodimeric domain of signal transducing histidine kinase"/>
    <property type="match status" value="1"/>
</dbReference>
<organism evidence="4 5">
    <name type="scientific">Sphingobacterium alkalisoli</name>
    <dbReference type="NCBI Taxonomy" id="1874115"/>
    <lineage>
        <taxon>Bacteria</taxon>
        <taxon>Pseudomonadati</taxon>
        <taxon>Bacteroidota</taxon>
        <taxon>Sphingobacteriia</taxon>
        <taxon>Sphingobacteriales</taxon>
        <taxon>Sphingobacteriaceae</taxon>
        <taxon>Sphingobacterium</taxon>
    </lineage>
</organism>
<dbReference type="Gene3D" id="3.30.450.20">
    <property type="entry name" value="PAS domain"/>
    <property type="match status" value="1"/>
</dbReference>
<protein>
    <recommendedName>
        <fullName evidence="2">histidine kinase</fullName>
        <ecNumber evidence="2">2.7.13.3</ecNumber>
    </recommendedName>
</protein>
<evidence type="ECO:0000313" key="4">
    <source>
        <dbReference type="EMBL" id="TJY67079.1"/>
    </source>
</evidence>
<dbReference type="Proteomes" id="UP000309872">
    <property type="component" value="Unassembled WGS sequence"/>
</dbReference>
<dbReference type="OrthoDB" id="9766459at2"/>
<dbReference type="InterPro" id="IPR003661">
    <property type="entry name" value="HisK_dim/P_dom"/>
</dbReference>
<evidence type="ECO:0000256" key="1">
    <source>
        <dbReference type="ARBA" id="ARBA00000085"/>
    </source>
</evidence>
<dbReference type="InterPro" id="IPR036097">
    <property type="entry name" value="HisK_dim/P_sf"/>
</dbReference>
<evidence type="ECO:0000259" key="3">
    <source>
        <dbReference type="Pfam" id="PF00512"/>
    </source>
</evidence>
<dbReference type="GO" id="GO:0000155">
    <property type="term" value="F:phosphorelay sensor kinase activity"/>
    <property type="evidence" value="ECO:0007669"/>
    <property type="project" value="InterPro"/>
</dbReference>
<dbReference type="EC" id="2.7.13.3" evidence="2"/>
<evidence type="ECO:0000256" key="2">
    <source>
        <dbReference type="ARBA" id="ARBA00012438"/>
    </source>
</evidence>
<dbReference type="CDD" id="cd00082">
    <property type="entry name" value="HisKA"/>
    <property type="match status" value="1"/>
</dbReference>
<sequence length="197" mass="22832">MKSKIERMHTLIDINEELENYFSNTIIPQLYVDANLVLRKFTTPAMKHFSLKQNFAGLPLKNIANHFKYPPIISNIKAVIERGKIFEKEIQTTDKRWYQLNILPYFLRKENRTDGAIITFVDISNIKAQEELIAVHKLSLDTIAHDLKNPILGISLSLQLLKQQADKNDKKYSENLNNVEKGLIQLKTVINELTKSR</sequence>
<dbReference type="Pfam" id="PF00512">
    <property type="entry name" value="HisKA"/>
    <property type="match status" value="1"/>
</dbReference>
<feature type="domain" description="Signal transduction histidine kinase dimerisation/phosphoacceptor" evidence="3">
    <location>
        <begin position="140"/>
        <end position="193"/>
    </location>
</feature>
<gene>
    <name evidence="4" type="ORF">FAZ19_09310</name>
</gene>
<keyword evidence="5" id="KW-1185">Reference proteome</keyword>
<accession>A0A4V5LYL9</accession>
<comment type="catalytic activity">
    <reaction evidence="1">
        <text>ATP + protein L-histidine = ADP + protein N-phospho-L-histidine.</text>
        <dbReference type="EC" id="2.7.13.3"/>
    </reaction>
</comment>